<dbReference type="EMBL" id="CP003179">
    <property type="protein sequence ID" value="AEW04613.1"/>
    <property type="molecule type" value="Genomic_DNA"/>
</dbReference>
<gene>
    <name evidence="2" type="ordered locus">Sulac_1113</name>
</gene>
<dbReference type="HOGENOM" id="CLU_749902_0_0_9"/>
<dbReference type="InterPro" id="IPR003497">
    <property type="entry name" value="BRO_N_domain"/>
</dbReference>
<feature type="domain" description="Bro-N" evidence="1">
    <location>
        <begin position="11"/>
        <end position="119"/>
    </location>
</feature>
<reference evidence="3" key="1">
    <citation type="submission" date="2011-12" db="EMBL/GenBank/DDBJ databases">
        <title>The complete genome of chromosome of Sulfobacillus acidophilus DSM 10332.</title>
        <authorList>
            <person name="Lucas S."/>
            <person name="Han J."/>
            <person name="Lapidus A."/>
            <person name="Bruce D."/>
            <person name="Goodwin L."/>
            <person name="Pitluck S."/>
            <person name="Peters L."/>
            <person name="Kyrpides N."/>
            <person name="Mavromatis K."/>
            <person name="Ivanova N."/>
            <person name="Mikhailova N."/>
            <person name="Chertkov O."/>
            <person name="Saunders E."/>
            <person name="Detter J.C."/>
            <person name="Tapia R."/>
            <person name="Han C."/>
            <person name="Land M."/>
            <person name="Hauser L."/>
            <person name="Markowitz V."/>
            <person name="Cheng J.-F."/>
            <person name="Hugenholtz P."/>
            <person name="Woyke T."/>
            <person name="Wu D."/>
            <person name="Pukall R."/>
            <person name="Gehrich-Schroeter G."/>
            <person name="Schneider S."/>
            <person name="Klenk H.-P."/>
            <person name="Eisen J.A."/>
        </authorList>
    </citation>
    <scope>NUCLEOTIDE SEQUENCE [LARGE SCALE GENOMIC DNA]</scope>
    <source>
        <strain evidence="3">ATCC 700253 / DSM 10332 / NAL</strain>
    </source>
</reference>
<reference evidence="2 3" key="2">
    <citation type="journal article" date="2012" name="Stand. Genomic Sci.">
        <title>Complete genome sequence of the moderately thermophilic mineral-sulfide-oxidizing firmicute Sulfobacillus acidophilus type strain (NAL(T)).</title>
        <authorList>
            <person name="Anderson I."/>
            <person name="Chertkov O."/>
            <person name="Chen A."/>
            <person name="Saunders E."/>
            <person name="Lapidus A."/>
            <person name="Nolan M."/>
            <person name="Lucas S."/>
            <person name="Hammon N."/>
            <person name="Deshpande S."/>
            <person name="Cheng J.F."/>
            <person name="Han C."/>
            <person name="Tapia R."/>
            <person name="Goodwin L.A."/>
            <person name="Pitluck S."/>
            <person name="Liolios K."/>
            <person name="Pagani I."/>
            <person name="Ivanova N."/>
            <person name="Mikhailova N."/>
            <person name="Pati A."/>
            <person name="Palaniappan K."/>
            <person name="Land M."/>
            <person name="Pan C."/>
            <person name="Rohde M."/>
            <person name="Pukall R."/>
            <person name="Goker M."/>
            <person name="Detter J.C."/>
            <person name="Woyke T."/>
            <person name="Bristow J."/>
            <person name="Eisen J.A."/>
            <person name="Markowitz V."/>
            <person name="Hugenholtz P."/>
            <person name="Kyrpides N.C."/>
            <person name="Klenk H.P."/>
            <person name="Mavromatis K."/>
        </authorList>
    </citation>
    <scope>NUCLEOTIDE SEQUENCE [LARGE SCALE GENOMIC DNA]</scope>
    <source>
        <strain evidence="3">ATCC 700253 / DSM 10332 / NAL</strain>
    </source>
</reference>
<keyword evidence="3" id="KW-1185">Reference proteome</keyword>
<dbReference type="Pfam" id="PF02498">
    <property type="entry name" value="Bro-N"/>
    <property type="match status" value="1"/>
</dbReference>
<accession>G8TU22</accession>
<dbReference type="PROSITE" id="PS51750">
    <property type="entry name" value="BRO_N"/>
    <property type="match status" value="1"/>
</dbReference>
<evidence type="ECO:0000313" key="2">
    <source>
        <dbReference type="EMBL" id="AEW04613.1"/>
    </source>
</evidence>
<protein>
    <submittedName>
        <fullName evidence="2">Prophage antirepressor</fullName>
    </submittedName>
</protein>
<dbReference type="AlphaFoldDB" id="G8TU22"/>
<proteinExistence type="predicted"/>
<dbReference type="KEGG" id="sap:Sulac_1113"/>
<dbReference type="SMART" id="SM01040">
    <property type="entry name" value="Bro-N"/>
    <property type="match status" value="1"/>
</dbReference>
<dbReference type="Proteomes" id="UP000005439">
    <property type="component" value="Chromosome"/>
</dbReference>
<organism evidence="2 3">
    <name type="scientific">Sulfobacillus acidophilus (strain ATCC 700253 / DSM 10332 / NAL)</name>
    <dbReference type="NCBI Taxonomy" id="679936"/>
    <lineage>
        <taxon>Bacteria</taxon>
        <taxon>Bacillati</taxon>
        <taxon>Bacillota</taxon>
        <taxon>Clostridia</taxon>
        <taxon>Eubacteriales</taxon>
        <taxon>Clostridiales Family XVII. Incertae Sedis</taxon>
        <taxon>Sulfobacillus</taxon>
    </lineage>
</organism>
<evidence type="ECO:0000313" key="3">
    <source>
        <dbReference type="Proteomes" id="UP000005439"/>
    </source>
</evidence>
<evidence type="ECO:0000259" key="1">
    <source>
        <dbReference type="PROSITE" id="PS51750"/>
    </source>
</evidence>
<dbReference type="PATRIC" id="fig|679936.5.peg.1174"/>
<name>G8TU22_SULAD</name>
<sequence>MANQASPPNPIKVLSAQFEAQNVDFYEIDGDIWLTRDQIGRALGYTDPRNAIFKIHQRHSERLDKFSGVVNLSTPGGPQSTVIYSMRGVYEICRYSEQPQAHAFFDWVWDVLETLRLKGYYALSNHVATVSSISSQDIHQLQRLIAELRTAIAQSPMLTETPLRLTVQEVWPDAPNVVHDWVLPTERWIIREDGIYGRKRPYETVWGHPILITGMRPGQVELTFRDLHRSWESRWVRQTQALTPHGVIGLTNVGLLVGNPSPAARWLERQMVMNLSRLTAQGLSGPEDNSPLDTILPRSANEWNEMYWAWRWILRHPQTHERLKRLLDAWPTDFGDFRSALDDLEVRPRADRVNPEVFHKIQQQFQRKE</sequence>